<evidence type="ECO:0000313" key="2">
    <source>
        <dbReference type="Proteomes" id="UP000827092"/>
    </source>
</evidence>
<keyword evidence="2" id="KW-1185">Reference proteome</keyword>
<gene>
    <name evidence="1" type="ORF">JTE90_025561</name>
</gene>
<proteinExistence type="predicted"/>
<comment type="caution">
    <text evidence="1">The sequence shown here is derived from an EMBL/GenBank/DDBJ whole genome shotgun (WGS) entry which is preliminary data.</text>
</comment>
<protein>
    <submittedName>
        <fullName evidence="1">Uncharacterized protein</fullName>
    </submittedName>
</protein>
<organism evidence="1 2">
    <name type="scientific">Oedothorax gibbosus</name>
    <dbReference type="NCBI Taxonomy" id="931172"/>
    <lineage>
        <taxon>Eukaryota</taxon>
        <taxon>Metazoa</taxon>
        <taxon>Ecdysozoa</taxon>
        <taxon>Arthropoda</taxon>
        <taxon>Chelicerata</taxon>
        <taxon>Arachnida</taxon>
        <taxon>Araneae</taxon>
        <taxon>Araneomorphae</taxon>
        <taxon>Entelegynae</taxon>
        <taxon>Araneoidea</taxon>
        <taxon>Linyphiidae</taxon>
        <taxon>Erigoninae</taxon>
        <taxon>Oedothorax</taxon>
    </lineage>
</organism>
<name>A0AAV6TWS4_9ARAC</name>
<dbReference type="Proteomes" id="UP000827092">
    <property type="component" value="Unassembled WGS sequence"/>
</dbReference>
<accession>A0AAV6TWS4</accession>
<evidence type="ECO:0000313" key="1">
    <source>
        <dbReference type="EMBL" id="KAG8176103.1"/>
    </source>
</evidence>
<sequence>MKPQSVSMPQVTTLKFTDTSKTIKHCVIAIADFETITVKHSTVLPSTSKSFNAAIETHEPVSYGLIVIDSNDKILYQEYYAGSDF</sequence>
<dbReference type="EMBL" id="JAFNEN010000918">
    <property type="protein sequence ID" value="KAG8176103.1"/>
    <property type="molecule type" value="Genomic_DNA"/>
</dbReference>
<dbReference type="AlphaFoldDB" id="A0AAV6TWS4"/>
<reference evidence="1 2" key="1">
    <citation type="journal article" date="2022" name="Nat. Ecol. Evol.">
        <title>A masculinizing supergene underlies an exaggerated male reproductive morph in a spider.</title>
        <authorList>
            <person name="Hendrickx F."/>
            <person name="De Corte Z."/>
            <person name="Sonet G."/>
            <person name="Van Belleghem S.M."/>
            <person name="Kostlbacher S."/>
            <person name="Vangestel C."/>
        </authorList>
    </citation>
    <scope>NUCLEOTIDE SEQUENCE [LARGE SCALE GENOMIC DNA]</scope>
    <source>
        <strain evidence="1">W744_W776</strain>
    </source>
</reference>